<dbReference type="Gene3D" id="6.10.140.1850">
    <property type="match status" value="1"/>
</dbReference>
<evidence type="ECO:0000256" key="8">
    <source>
        <dbReference type="ARBA" id="ARBA00023136"/>
    </source>
</evidence>
<evidence type="ECO:0000313" key="13">
    <source>
        <dbReference type="Proteomes" id="UP000694395"/>
    </source>
</evidence>
<dbReference type="Pfam" id="PF17888">
    <property type="entry name" value="Carm_PH"/>
    <property type="match status" value="1"/>
</dbReference>
<dbReference type="InterPro" id="IPR051279">
    <property type="entry name" value="PP1-Reg/Actin-Interact_Protein"/>
</dbReference>
<name>A0A8K9XFQ0_ONCMY</name>
<evidence type="ECO:0000256" key="3">
    <source>
        <dbReference type="ARBA" id="ARBA00007298"/>
    </source>
</evidence>
<evidence type="ECO:0000256" key="5">
    <source>
        <dbReference type="ARBA" id="ARBA00022490"/>
    </source>
</evidence>
<evidence type="ECO:0000256" key="7">
    <source>
        <dbReference type="ARBA" id="ARBA00022737"/>
    </source>
</evidence>
<feature type="domain" description="CARMIL C-terminal" evidence="10">
    <location>
        <begin position="725"/>
        <end position="805"/>
    </location>
</feature>
<sequence length="1114" mass="121978">MTGDKSVKDAVGRKMKLSVKKRVKLEIKGDKVENRVLALSSHRAFLLTARIPSKVRTLTVDYERGVVSLKLTSTEEVNEVVAHIGICLQRICPGLSPLKLMKKLSMEPLERITSLQTLWDNHKVAEPGPCGGFSQSYRCVCDWLGLPYREEVQWVSILLVCFNMSLHLGNDMRDLVAIIAVLEYNQWFTKLSTKDCKLSADVSDQILRVVARSSRLEELVLDNAGLTRDFAQKLANALSHNPNSGLHTVNLANNPLEDRGLYYCTLPLWVNSLAQSLSANQSIPSTLSHLDLSGNLLRADDIPVGLLMLISVLTNSSVFQVCSALLRGSVQNLSVLNMSKSVFAHRKGKDVPPSFKHFFSSAVALSCINLSGTKLPPEALKALLLGLASNPNIKEVSLDLSCCELRSGGSQILEGCIAELPNISSLDISDNGLDSDLSTLLVWLAKNRSIRHLSLGKNFNNIKSKNLAPVLDNLVHMIQEEESPLTSLSLADSKLKTDLTIVLNALGSNTSLTRVDISGNAMGDMGAKMLAKALQINSKLRTVIWDKNNISPQGLQDVAAALEKNFTIRFMPIPIIDASQALKASPEKTEDALLKIENYLFRNHETRQYLQEQAYRLQQGIVTTTTQQMIDRICVKVQDHLNSLRNSETDVVLDDVKTAENLMKDARNSKTLLPNLYHLGAASREEVNGQSVGPIQEKLESMAGEVARVMDEQLQGLLESMVDAAEGLCPHVMRKTNLRQDLIKASTAKMVVPRSFVKNTLLEQSGVDIINKISEVKLSLASFLSDRIVDEILEALSGSQHTLVSLNHAWRYSAITTHGNHDNTTPPVVTMMEFDLDKALEDVPIHTEDPPAPSPAPTLSRLEKRPSGAMGELPSDEAKKLQHFTKLRPRRNKKMQSSKIPVSIAAQISSTTSQDGEQNGLHGRVDEGVDEFFSKKVTKMDSKLALRLITMNYYLSSCSFSHVYIEKVNFPSLSHSPLSPSLSHSPLSLSLTPPSLCLSLPPLSVSHSPLSLSLTPPSLCLSLPPLSLSHSPLSLSLTPPSLPLSLTPPSLCLSLPPLSVSHSSLSLSLTPPSLRLSLLSPSLSLSLSHSPLSPSPSQTFPKEFRLPGRGEEEE</sequence>
<feature type="region of interest" description="Disordered" evidence="9">
    <location>
        <begin position="1089"/>
        <end position="1114"/>
    </location>
</feature>
<dbReference type="Ensembl" id="ENSOMYT00000119186.1">
    <property type="protein sequence ID" value="ENSOMYP00000131908.1"/>
    <property type="gene ID" value="ENSOMYG00000062944.1"/>
</dbReference>
<evidence type="ECO:0008006" key="14">
    <source>
        <dbReference type="Google" id="ProtNLM"/>
    </source>
</evidence>
<evidence type="ECO:0000256" key="9">
    <source>
        <dbReference type="SAM" id="MobiDB-lite"/>
    </source>
</evidence>
<keyword evidence="6" id="KW-0433">Leucine-rich repeat</keyword>
<feature type="domain" description="CARMIL pleckstrin homology" evidence="11">
    <location>
        <begin position="18"/>
        <end position="56"/>
    </location>
</feature>
<evidence type="ECO:0000256" key="1">
    <source>
        <dbReference type="ARBA" id="ARBA00004236"/>
    </source>
</evidence>
<protein>
    <recommendedName>
        <fullName evidence="14">CARMIL C-terminal domain-containing protein</fullName>
    </recommendedName>
</protein>
<feature type="compositionally biased region" description="Basic residues" evidence="9">
    <location>
        <begin position="881"/>
        <end position="896"/>
    </location>
</feature>
<comment type="similarity">
    <text evidence="3">Belongs to the CARMIL family.</text>
</comment>
<dbReference type="InterPro" id="IPR041245">
    <property type="entry name" value="CARMIL_PH"/>
</dbReference>
<keyword evidence="13" id="KW-1185">Reference proteome</keyword>
<keyword evidence="7" id="KW-0677">Repeat</keyword>
<dbReference type="Gene3D" id="2.30.29.30">
    <property type="entry name" value="Pleckstrin-homology domain (PH domain)/Phosphotyrosine-binding domain (PTB)"/>
    <property type="match status" value="1"/>
</dbReference>
<dbReference type="InterPro" id="IPR032675">
    <property type="entry name" value="LRR_dom_sf"/>
</dbReference>
<reference evidence="12" key="3">
    <citation type="submission" date="2025-09" db="UniProtKB">
        <authorList>
            <consortium name="Ensembl"/>
        </authorList>
    </citation>
    <scope>IDENTIFICATION</scope>
</reference>
<dbReference type="GeneTree" id="ENSGT00940000155112"/>
<dbReference type="InterPro" id="IPR001611">
    <property type="entry name" value="Leu-rich_rpt"/>
</dbReference>
<accession>A0A8K9XFQ0</accession>
<dbReference type="GO" id="GO:0005737">
    <property type="term" value="C:cytoplasm"/>
    <property type="evidence" value="ECO:0007669"/>
    <property type="project" value="UniProtKB-SubCell"/>
</dbReference>
<keyword evidence="4" id="KW-1003">Cell membrane</keyword>
<dbReference type="SUPFAM" id="SSF52047">
    <property type="entry name" value="RNI-like"/>
    <property type="match status" value="1"/>
</dbReference>
<feature type="domain" description="CARMIL C-terminal" evidence="10">
    <location>
        <begin position="829"/>
        <end position="942"/>
    </location>
</feature>
<evidence type="ECO:0000259" key="10">
    <source>
        <dbReference type="Pfam" id="PF16000"/>
    </source>
</evidence>
<dbReference type="Gene3D" id="3.80.10.10">
    <property type="entry name" value="Ribonuclease Inhibitor"/>
    <property type="match status" value="1"/>
</dbReference>
<organism evidence="12 13">
    <name type="scientific">Oncorhynchus mykiss</name>
    <name type="common">Rainbow trout</name>
    <name type="synonym">Salmo gairdneri</name>
    <dbReference type="NCBI Taxonomy" id="8022"/>
    <lineage>
        <taxon>Eukaryota</taxon>
        <taxon>Metazoa</taxon>
        <taxon>Chordata</taxon>
        <taxon>Craniata</taxon>
        <taxon>Vertebrata</taxon>
        <taxon>Euteleostomi</taxon>
        <taxon>Actinopterygii</taxon>
        <taxon>Neopterygii</taxon>
        <taxon>Teleostei</taxon>
        <taxon>Protacanthopterygii</taxon>
        <taxon>Salmoniformes</taxon>
        <taxon>Salmonidae</taxon>
        <taxon>Salmoninae</taxon>
        <taxon>Oncorhynchus</taxon>
    </lineage>
</organism>
<evidence type="ECO:0000256" key="2">
    <source>
        <dbReference type="ARBA" id="ARBA00004496"/>
    </source>
</evidence>
<dbReference type="Pfam" id="PF13516">
    <property type="entry name" value="LRR_6"/>
    <property type="match status" value="1"/>
</dbReference>
<reference evidence="12" key="1">
    <citation type="submission" date="2020-07" db="EMBL/GenBank/DDBJ databases">
        <title>A long reads based de novo assembly of the rainbow trout Arlee double haploid line genome.</title>
        <authorList>
            <person name="Gao G."/>
            <person name="Palti Y."/>
        </authorList>
    </citation>
    <scope>NUCLEOTIDE SEQUENCE [LARGE SCALE GENOMIC DNA]</scope>
</reference>
<dbReference type="GO" id="GO:0034315">
    <property type="term" value="P:regulation of Arp2/3 complex-mediated actin nucleation"/>
    <property type="evidence" value="ECO:0007669"/>
    <property type="project" value="TreeGrafter"/>
</dbReference>
<keyword evidence="5" id="KW-0963">Cytoplasm</keyword>
<dbReference type="InterPro" id="IPR031943">
    <property type="entry name" value="CARMIL_C"/>
</dbReference>
<dbReference type="Proteomes" id="UP000694395">
    <property type="component" value="Chromosome 2"/>
</dbReference>
<proteinExistence type="inferred from homology"/>
<evidence type="ECO:0000313" key="12">
    <source>
        <dbReference type="Ensembl" id="ENSOMYP00000131908.1"/>
    </source>
</evidence>
<dbReference type="AlphaFoldDB" id="A0A8K9XFQ0"/>
<dbReference type="Pfam" id="PF16000">
    <property type="entry name" value="CARMIL_C"/>
    <property type="match status" value="2"/>
</dbReference>
<keyword evidence="8" id="KW-0472">Membrane</keyword>
<dbReference type="SMART" id="SM00368">
    <property type="entry name" value="LRR_RI"/>
    <property type="match status" value="5"/>
</dbReference>
<dbReference type="GO" id="GO:0005886">
    <property type="term" value="C:plasma membrane"/>
    <property type="evidence" value="ECO:0007669"/>
    <property type="project" value="UniProtKB-SubCell"/>
</dbReference>
<evidence type="ECO:0000256" key="4">
    <source>
        <dbReference type="ARBA" id="ARBA00022475"/>
    </source>
</evidence>
<dbReference type="GO" id="GO:0030027">
    <property type="term" value="C:lamellipodium"/>
    <property type="evidence" value="ECO:0007669"/>
    <property type="project" value="TreeGrafter"/>
</dbReference>
<dbReference type="PANTHER" id="PTHR24112:SF39">
    <property type="entry name" value="F-ACTIN-UNCAPPING PROTEIN LRRC16A"/>
    <property type="match status" value="1"/>
</dbReference>
<evidence type="ECO:0000259" key="11">
    <source>
        <dbReference type="Pfam" id="PF17888"/>
    </source>
</evidence>
<reference evidence="12" key="2">
    <citation type="submission" date="2025-08" db="UniProtKB">
        <authorList>
            <consortium name="Ensembl"/>
        </authorList>
    </citation>
    <scope>IDENTIFICATION</scope>
</reference>
<feature type="compositionally biased region" description="Basic and acidic residues" evidence="9">
    <location>
        <begin position="1102"/>
        <end position="1114"/>
    </location>
</feature>
<evidence type="ECO:0000256" key="6">
    <source>
        <dbReference type="ARBA" id="ARBA00022614"/>
    </source>
</evidence>
<dbReference type="InterPro" id="IPR011993">
    <property type="entry name" value="PH-like_dom_sf"/>
</dbReference>
<dbReference type="PANTHER" id="PTHR24112">
    <property type="entry name" value="LEUCINE-RICH REPEAT, ISOFORM F-RELATED"/>
    <property type="match status" value="1"/>
</dbReference>
<dbReference type="GO" id="GO:0016477">
    <property type="term" value="P:cell migration"/>
    <property type="evidence" value="ECO:0007669"/>
    <property type="project" value="TreeGrafter"/>
</dbReference>
<comment type="subcellular location">
    <subcellularLocation>
        <location evidence="1">Cell membrane</location>
    </subcellularLocation>
    <subcellularLocation>
        <location evidence="2">Cytoplasm</location>
    </subcellularLocation>
</comment>
<feature type="region of interest" description="Disordered" evidence="9">
    <location>
        <begin position="844"/>
        <end position="901"/>
    </location>
</feature>